<dbReference type="GO" id="GO:0140580">
    <property type="term" value="F:mitochondrion autophagosome adaptor activity"/>
    <property type="evidence" value="ECO:0007669"/>
    <property type="project" value="InterPro"/>
</dbReference>
<sequence length="174" mass="20220">MTSDVAFDFLAQSRSRHENEHRELVHRQRRVPPIPDLRFEWSYFRSIRPYVHLERSQTFIPRSSDEKGKGIAVNFEEEEQDVVANEDIRIQWGQILWVTTKDQILSPFLQGTAWGIAGYFLRPLIANISQSIRAWWSRGVYDPTRKVAGQGVIRLRSWVANITPANTQGTTLKL</sequence>
<dbReference type="PANTHER" id="PTHR38699:SF1">
    <property type="entry name" value="MITOPHAGY RECEPTOR ATG43"/>
    <property type="match status" value="1"/>
</dbReference>
<dbReference type="PANTHER" id="PTHR38699">
    <property type="entry name" value="CHROMOSOME 1, WHOLE GENOME SHOTGUN SEQUENCE"/>
    <property type="match status" value="1"/>
</dbReference>
<dbReference type="InterPro" id="IPR013898">
    <property type="entry name" value="Atg43"/>
</dbReference>
<dbReference type="STRING" id="98765.A0A2R6PGY0"/>
<reference evidence="1 2" key="1">
    <citation type="submission" date="2018-02" db="EMBL/GenBank/DDBJ databases">
        <title>Genome sequence of the basidiomycete white-rot fungus Phlebia centrifuga.</title>
        <authorList>
            <person name="Granchi Z."/>
            <person name="Peng M."/>
            <person name="de Vries R.P."/>
            <person name="Hilden K."/>
            <person name="Makela M.R."/>
            <person name="Grigoriev I."/>
            <person name="Riley R."/>
        </authorList>
    </citation>
    <scope>NUCLEOTIDE SEQUENCE [LARGE SCALE GENOMIC DNA]</scope>
    <source>
        <strain evidence="1 2">FBCC195</strain>
    </source>
</reference>
<accession>A0A2R6PGY0</accession>
<dbReference type="Proteomes" id="UP000186601">
    <property type="component" value="Unassembled WGS sequence"/>
</dbReference>
<gene>
    <name evidence="1" type="ORF">PHLCEN_2v4811</name>
</gene>
<proteinExistence type="predicted"/>
<keyword evidence="2" id="KW-1185">Reference proteome</keyword>
<dbReference type="EMBL" id="MLYV02000489">
    <property type="protein sequence ID" value="PSR90842.1"/>
    <property type="molecule type" value="Genomic_DNA"/>
</dbReference>
<dbReference type="OrthoDB" id="2430343at2759"/>
<evidence type="ECO:0000313" key="1">
    <source>
        <dbReference type="EMBL" id="PSR90842.1"/>
    </source>
</evidence>
<protein>
    <submittedName>
        <fullName evidence="1">Uncharacterized protein</fullName>
    </submittedName>
</protein>
<evidence type="ECO:0000313" key="2">
    <source>
        <dbReference type="Proteomes" id="UP000186601"/>
    </source>
</evidence>
<name>A0A2R6PGY0_9APHY</name>
<dbReference type="GO" id="GO:0000423">
    <property type="term" value="P:mitophagy"/>
    <property type="evidence" value="ECO:0007669"/>
    <property type="project" value="InterPro"/>
</dbReference>
<comment type="caution">
    <text evidence="1">The sequence shown here is derived from an EMBL/GenBank/DDBJ whole genome shotgun (WGS) entry which is preliminary data.</text>
</comment>
<organism evidence="1 2">
    <name type="scientific">Hermanssonia centrifuga</name>
    <dbReference type="NCBI Taxonomy" id="98765"/>
    <lineage>
        <taxon>Eukaryota</taxon>
        <taxon>Fungi</taxon>
        <taxon>Dikarya</taxon>
        <taxon>Basidiomycota</taxon>
        <taxon>Agaricomycotina</taxon>
        <taxon>Agaricomycetes</taxon>
        <taxon>Polyporales</taxon>
        <taxon>Meruliaceae</taxon>
        <taxon>Hermanssonia</taxon>
    </lineage>
</organism>
<dbReference type="AlphaFoldDB" id="A0A2R6PGY0"/>
<dbReference type="Pfam" id="PF08589">
    <property type="entry name" value="ATG43"/>
    <property type="match status" value="1"/>
</dbReference>